<dbReference type="InterPro" id="IPR019808">
    <property type="entry name" value="Histidine_triad_CS"/>
</dbReference>
<evidence type="ECO:0000256" key="3">
    <source>
        <dbReference type="PROSITE-ProRule" id="PRU00464"/>
    </source>
</evidence>
<dbReference type="PROSITE" id="PS00892">
    <property type="entry name" value="HIT_1"/>
    <property type="match status" value="1"/>
</dbReference>
<dbReference type="AlphaFoldDB" id="A0A2T0LG76"/>
<name>A0A2T0LG76_9BACL</name>
<accession>A0A2T0LG76</accession>
<dbReference type="OrthoDB" id="9784774at2"/>
<organism evidence="5 6">
    <name type="scientific">Planifilum fimeticola</name>
    <dbReference type="NCBI Taxonomy" id="201975"/>
    <lineage>
        <taxon>Bacteria</taxon>
        <taxon>Bacillati</taxon>
        <taxon>Bacillota</taxon>
        <taxon>Bacilli</taxon>
        <taxon>Bacillales</taxon>
        <taxon>Thermoactinomycetaceae</taxon>
        <taxon>Planifilum</taxon>
    </lineage>
</organism>
<dbReference type="RefSeq" id="WP_106344768.1">
    <property type="nucleotide sequence ID" value="NZ_PVNE01000008.1"/>
</dbReference>
<sequence>MADCIFCGIVEGSVPSDKVYEDDSVLAFRDINPAAPVHVLIIPKKHVPSLLDAEEEPELMGKVIAAASKVAKELGLAENGFRLVNNCGKHGLQTVYHIHFHLIGGRQLSWPPG</sequence>
<comment type="caution">
    <text evidence="5">The sequence shown here is derived from an EMBL/GenBank/DDBJ whole genome shotgun (WGS) entry which is preliminary data.</text>
</comment>
<evidence type="ECO:0000256" key="1">
    <source>
        <dbReference type="PIRSR" id="PIRSR601310-1"/>
    </source>
</evidence>
<dbReference type="InterPro" id="IPR001310">
    <property type="entry name" value="Histidine_triad_HIT"/>
</dbReference>
<proteinExistence type="predicted"/>
<dbReference type="EMBL" id="PVNE01000008">
    <property type="protein sequence ID" value="PRX41131.1"/>
    <property type="molecule type" value="Genomic_DNA"/>
</dbReference>
<dbReference type="SUPFAM" id="SSF54197">
    <property type="entry name" value="HIT-like"/>
    <property type="match status" value="1"/>
</dbReference>
<evidence type="ECO:0000313" key="5">
    <source>
        <dbReference type="EMBL" id="PRX41131.1"/>
    </source>
</evidence>
<dbReference type="GO" id="GO:0003824">
    <property type="term" value="F:catalytic activity"/>
    <property type="evidence" value="ECO:0007669"/>
    <property type="project" value="InterPro"/>
</dbReference>
<dbReference type="PRINTS" id="PR00332">
    <property type="entry name" value="HISTRIAD"/>
</dbReference>
<reference evidence="5 6" key="1">
    <citation type="submission" date="2018-03" db="EMBL/GenBank/DDBJ databases">
        <title>Genomic Encyclopedia of Archaeal and Bacterial Type Strains, Phase II (KMG-II): from individual species to whole genera.</title>
        <authorList>
            <person name="Goeker M."/>
        </authorList>
    </citation>
    <scope>NUCLEOTIDE SEQUENCE [LARGE SCALE GENOMIC DNA]</scope>
    <source>
        <strain evidence="5 6">DSM 44946</strain>
    </source>
</reference>
<evidence type="ECO:0000256" key="2">
    <source>
        <dbReference type="PIRSR" id="PIRSR601310-3"/>
    </source>
</evidence>
<dbReference type="PANTHER" id="PTHR23089">
    <property type="entry name" value="HISTIDINE TRIAD HIT PROTEIN"/>
    <property type="match status" value="1"/>
</dbReference>
<feature type="active site" description="Tele-AMP-histidine intermediate" evidence="1">
    <location>
        <position position="99"/>
    </location>
</feature>
<dbReference type="Proteomes" id="UP000237797">
    <property type="component" value="Unassembled WGS sequence"/>
</dbReference>
<evidence type="ECO:0000259" key="4">
    <source>
        <dbReference type="PROSITE" id="PS51084"/>
    </source>
</evidence>
<protein>
    <submittedName>
        <fullName evidence="5">Histidine triad (HIT) family protein</fullName>
    </submittedName>
</protein>
<feature type="domain" description="HIT" evidence="4">
    <location>
        <begin position="5"/>
        <end position="113"/>
    </location>
</feature>
<dbReference type="CDD" id="cd01276">
    <property type="entry name" value="PKCI_related"/>
    <property type="match status" value="1"/>
</dbReference>
<dbReference type="Pfam" id="PF01230">
    <property type="entry name" value="HIT"/>
    <property type="match status" value="1"/>
</dbReference>
<evidence type="ECO:0000313" key="6">
    <source>
        <dbReference type="Proteomes" id="UP000237797"/>
    </source>
</evidence>
<dbReference type="Gene3D" id="3.30.428.10">
    <property type="entry name" value="HIT-like"/>
    <property type="match status" value="1"/>
</dbReference>
<feature type="short sequence motif" description="Histidine triad motif" evidence="2 3">
    <location>
        <begin position="97"/>
        <end position="101"/>
    </location>
</feature>
<dbReference type="PROSITE" id="PS51084">
    <property type="entry name" value="HIT_2"/>
    <property type="match status" value="1"/>
</dbReference>
<dbReference type="InterPro" id="IPR011146">
    <property type="entry name" value="HIT-like"/>
</dbReference>
<keyword evidence="6" id="KW-1185">Reference proteome</keyword>
<gene>
    <name evidence="5" type="ORF">CLV97_10861</name>
</gene>
<dbReference type="InterPro" id="IPR036265">
    <property type="entry name" value="HIT-like_sf"/>
</dbReference>